<reference evidence="2" key="1">
    <citation type="submission" date="2020-05" db="EMBL/GenBank/DDBJ databases">
        <authorList>
            <person name="Chiriac C."/>
            <person name="Salcher M."/>
            <person name="Ghai R."/>
            <person name="Kavagutti S V."/>
        </authorList>
    </citation>
    <scope>NUCLEOTIDE SEQUENCE</scope>
</reference>
<feature type="compositionally biased region" description="Basic and acidic residues" evidence="1">
    <location>
        <begin position="9"/>
        <end position="22"/>
    </location>
</feature>
<protein>
    <submittedName>
        <fullName evidence="2">Unannotated protein</fullName>
    </submittedName>
</protein>
<name>A0A6J5YGW9_9ZZZZ</name>
<accession>A0A6J5YGW9</accession>
<feature type="region of interest" description="Disordered" evidence="1">
    <location>
        <begin position="1"/>
        <end position="22"/>
    </location>
</feature>
<evidence type="ECO:0000256" key="1">
    <source>
        <dbReference type="SAM" id="MobiDB-lite"/>
    </source>
</evidence>
<gene>
    <name evidence="2" type="ORF">UFOPK3574_00059</name>
</gene>
<organism evidence="2">
    <name type="scientific">freshwater metagenome</name>
    <dbReference type="NCBI Taxonomy" id="449393"/>
    <lineage>
        <taxon>unclassified sequences</taxon>
        <taxon>metagenomes</taxon>
        <taxon>ecological metagenomes</taxon>
    </lineage>
</organism>
<dbReference type="EMBL" id="CAESAF010000002">
    <property type="protein sequence ID" value="CAB4329745.1"/>
    <property type="molecule type" value="Genomic_DNA"/>
</dbReference>
<evidence type="ECO:0000313" key="2">
    <source>
        <dbReference type="EMBL" id="CAB4329745.1"/>
    </source>
</evidence>
<dbReference type="AlphaFoldDB" id="A0A6J5YGW9"/>
<sequence length="99" mass="11087">MNHGAGVMSDKDKRPDGPDDATERELIEMEFQSMVENLSLDESAPTSYLDELDAIADHEKFVAPNPTKKDPLQTFRDALASFKKWKNGKSFRDDDGVAL</sequence>
<proteinExistence type="predicted"/>